<dbReference type="SMART" id="SM00858">
    <property type="entry name" value="SAF"/>
    <property type="match status" value="1"/>
</dbReference>
<dbReference type="Pfam" id="PF03102">
    <property type="entry name" value="NeuB"/>
    <property type="match status" value="1"/>
</dbReference>
<dbReference type="NCBIfam" id="TIGR03586">
    <property type="entry name" value="PseI"/>
    <property type="match status" value="1"/>
</dbReference>
<protein>
    <submittedName>
        <fullName evidence="3">N-acetylneuraminate synthase</fullName>
    </submittedName>
</protein>
<dbReference type="RefSeq" id="WP_132190386.1">
    <property type="nucleotide sequence ID" value="NZ_SLWM01000007.1"/>
</dbReference>
<evidence type="ECO:0000256" key="1">
    <source>
        <dbReference type="SAM" id="MobiDB-lite"/>
    </source>
</evidence>
<dbReference type="Pfam" id="PF08666">
    <property type="entry name" value="SAF"/>
    <property type="match status" value="1"/>
</dbReference>
<dbReference type="Gene3D" id="3.90.1210.10">
    <property type="entry name" value="Antifreeze-like/N-acetylneuraminic acid synthase C-terminal domain"/>
    <property type="match status" value="1"/>
</dbReference>
<dbReference type="PANTHER" id="PTHR42966">
    <property type="entry name" value="N-ACETYLNEURAMINATE SYNTHASE"/>
    <property type="match status" value="1"/>
</dbReference>
<accession>A0ABY2BIV1</accession>
<evidence type="ECO:0000313" key="4">
    <source>
        <dbReference type="Proteomes" id="UP000295818"/>
    </source>
</evidence>
<dbReference type="InterPro" id="IPR013974">
    <property type="entry name" value="SAF"/>
</dbReference>
<dbReference type="InterPro" id="IPR013132">
    <property type="entry name" value="PseI/NeuA/B-like_N"/>
</dbReference>
<gene>
    <name evidence="3" type="ORF">EV644_107161</name>
</gene>
<evidence type="ECO:0000259" key="2">
    <source>
        <dbReference type="PROSITE" id="PS50844"/>
    </source>
</evidence>
<dbReference type="Proteomes" id="UP000295818">
    <property type="component" value="Unassembled WGS sequence"/>
</dbReference>
<dbReference type="Gene3D" id="3.20.20.70">
    <property type="entry name" value="Aldolase class I"/>
    <property type="match status" value="1"/>
</dbReference>
<dbReference type="PANTHER" id="PTHR42966:SF2">
    <property type="entry name" value="PSEUDAMINIC ACID SYNTHASE"/>
    <property type="match status" value="1"/>
</dbReference>
<dbReference type="InterPro" id="IPR013785">
    <property type="entry name" value="Aldolase_TIM"/>
</dbReference>
<sequence>MSASKTIDFGGVPVGPEHQPFVIAEMSGNHNGDLERAKDIVRAMADTGVQALKLQTYTADTITLDVDLPAFRLPSEHELWGGARLYDLYDEAHTPWEWHEPLFELANSLGMLGFSSPFDPTAIDFLEKLQVPAYKVASNEIGDLPLVRAMAETGKPIIISTGSATLTDIDAAVRAARSTGNEQIVVLSCTASYPAPADQSNLRGIPVLRDALGVQIGLSDHTMGIGASIAAVALGATVIEKHVTLSRADGGVDSAFSLEPAEMKLLVEGTKVAQQALGEPLIGPKQAEQNVLRFRRSLYITRDVKAGEKVAPDNVRSVRPAGGLPPDAFSSVEGRPFRTDAPAGTPLTWDVL</sequence>
<dbReference type="InterPro" id="IPR057736">
    <property type="entry name" value="SAF_PseI/NeuA/NeuB"/>
</dbReference>
<proteinExistence type="predicted"/>
<dbReference type="SUPFAM" id="SSF51569">
    <property type="entry name" value="Aldolase"/>
    <property type="match status" value="1"/>
</dbReference>
<keyword evidence="4" id="KW-1185">Reference proteome</keyword>
<dbReference type="SUPFAM" id="SSF51269">
    <property type="entry name" value="AFP III-like domain"/>
    <property type="match status" value="1"/>
</dbReference>
<evidence type="ECO:0000313" key="3">
    <source>
        <dbReference type="EMBL" id="TCO21839.1"/>
    </source>
</evidence>
<dbReference type="InterPro" id="IPR020030">
    <property type="entry name" value="Pseudaminic_synth_PseI"/>
</dbReference>
<reference evidence="3 4" key="1">
    <citation type="journal article" date="2015" name="Stand. Genomic Sci.">
        <title>Genomic Encyclopedia of Bacterial and Archaeal Type Strains, Phase III: the genomes of soil and plant-associated and newly described type strains.</title>
        <authorList>
            <person name="Whitman W.B."/>
            <person name="Woyke T."/>
            <person name="Klenk H.P."/>
            <person name="Zhou Y."/>
            <person name="Lilburn T.G."/>
            <person name="Beck B.J."/>
            <person name="De Vos P."/>
            <person name="Vandamme P."/>
            <person name="Eisen J.A."/>
            <person name="Garrity G."/>
            <person name="Hugenholtz P."/>
            <person name="Kyrpides N.C."/>
        </authorList>
    </citation>
    <scope>NUCLEOTIDE SEQUENCE [LARGE SCALE GENOMIC DNA]</scope>
    <source>
        <strain evidence="3 4">VKM Ac-2538</strain>
    </source>
</reference>
<dbReference type="InterPro" id="IPR006190">
    <property type="entry name" value="SAF_AFP_Neu5Ac"/>
</dbReference>
<dbReference type="InterPro" id="IPR051690">
    <property type="entry name" value="PseI-like"/>
</dbReference>
<dbReference type="CDD" id="cd11615">
    <property type="entry name" value="SAF_NeuB_like"/>
    <property type="match status" value="1"/>
</dbReference>
<feature type="domain" description="AFP-like" evidence="2">
    <location>
        <begin position="297"/>
        <end position="352"/>
    </location>
</feature>
<dbReference type="PROSITE" id="PS50844">
    <property type="entry name" value="AFP_LIKE"/>
    <property type="match status" value="1"/>
</dbReference>
<name>A0ABY2BIV1_9ACTN</name>
<dbReference type="EMBL" id="SLWM01000007">
    <property type="protein sequence ID" value="TCO21839.1"/>
    <property type="molecule type" value="Genomic_DNA"/>
</dbReference>
<organism evidence="3 4">
    <name type="scientific">Kribbella orskensis</name>
    <dbReference type="NCBI Taxonomy" id="2512216"/>
    <lineage>
        <taxon>Bacteria</taxon>
        <taxon>Bacillati</taxon>
        <taxon>Actinomycetota</taxon>
        <taxon>Actinomycetes</taxon>
        <taxon>Propionibacteriales</taxon>
        <taxon>Kribbellaceae</taxon>
        <taxon>Kribbella</taxon>
    </lineage>
</organism>
<comment type="caution">
    <text evidence="3">The sequence shown here is derived from an EMBL/GenBank/DDBJ whole genome shotgun (WGS) entry which is preliminary data.</text>
</comment>
<dbReference type="InterPro" id="IPR036732">
    <property type="entry name" value="AFP_Neu5c_C_sf"/>
</dbReference>
<feature type="region of interest" description="Disordered" evidence="1">
    <location>
        <begin position="316"/>
        <end position="352"/>
    </location>
</feature>